<feature type="signal peptide" evidence="1">
    <location>
        <begin position="1"/>
        <end position="17"/>
    </location>
</feature>
<keyword evidence="3" id="KW-1185">Reference proteome</keyword>
<dbReference type="Proteomes" id="UP000799118">
    <property type="component" value="Unassembled WGS sequence"/>
</dbReference>
<accession>A0A6A4HFK0</accession>
<dbReference type="OrthoDB" id="2819093at2759"/>
<name>A0A6A4HFK0_9AGAR</name>
<gene>
    <name evidence="2" type="ORF">BT96DRAFT_941642</name>
</gene>
<organism evidence="2 3">
    <name type="scientific">Gymnopus androsaceus JB14</name>
    <dbReference type="NCBI Taxonomy" id="1447944"/>
    <lineage>
        <taxon>Eukaryota</taxon>
        <taxon>Fungi</taxon>
        <taxon>Dikarya</taxon>
        <taxon>Basidiomycota</taxon>
        <taxon>Agaricomycotina</taxon>
        <taxon>Agaricomycetes</taxon>
        <taxon>Agaricomycetidae</taxon>
        <taxon>Agaricales</taxon>
        <taxon>Marasmiineae</taxon>
        <taxon>Omphalotaceae</taxon>
        <taxon>Gymnopus</taxon>
    </lineage>
</organism>
<evidence type="ECO:0000313" key="2">
    <source>
        <dbReference type="EMBL" id="KAE9396533.1"/>
    </source>
</evidence>
<protein>
    <recommendedName>
        <fullName evidence="4">Heterokaryon incompatibility domain-containing protein</fullName>
    </recommendedName>
</protein>
<sequence>MATAIIVLSTFLQLARELRDQIYDDALRFTIIGKPPESLPSHVVDVDASSLAPVAGIYPFSNRVKWRLPPNRGTCFGLMYSCRLVYEEMLESIDRQDGVSFELDLIILEHRPYRILQEEIWAEWVVLPICTYIVPNLRPLTQTPSLAHSKCKNLHVSFRTHCENNFWDDGGSAPLTRNLFSMLGKFLLQGPAGLHTWGSPSSDSDAKTLWNIDTFSVEIIGGGTTFTNPYDGQHYVVPTKLVEDTGRSLGEYLGLLCSSRALSGRVRVVRVLVDGELKHECAIDQKRISLSAGTKSEWAHYGWVIE</sequence>
<keyword evidence="1" id="KW-0732">Signal</keyword>
<dbReference type="AlphaFoldDB" id="A0A6A4HFK0"/>
<evidence type="ECO:0008006" key="4">
    <source>
        <dbReference type="Google" id="ProtNLM"/>
    </source>
</evidence>
<reference evidence="2" key="1">
    <citation type="journal article" date="2019" name="Environ. Microbiol.">
        <title>Fungal ecological strategies reflected in gene transcription - a case study of two litter decomposers.</title>
        <authorList>
            <person name="Barbi F."/>
            <person name="Kohler A."/>
            <person name="Barry K."/>
            <person name="Baskaran P."/>
            <person name="Daum C."/>
            <person name="Fauchery L."/>
            <person name="Ihrmark K."/>
            <person name="Kuo A."/>
            <person name="LaButti K."/>
            <person name="Lipzen A."/>
            <person name="Morin E."/>
            <person name="Grigoriev I.V."/>
            <person name="Henrissat B."/>
            <person name="Lindahl B."/>
            <person name="Martin F."/>
        </authorList>
    </citation>
    <scope>NUCLEOTIDE SEQUENCE</scope>
    <source>
        <strain evidence="2">JB14</strain>
    </source>
</reference>
<feature type="chain" id="PRO_5025589831" description="Heterokaryon incompatibility domain-containing protein" evidence="1">
    <location>
        <begin position="18"/>
        <end position="306"/>
    </location>
</feature>
<evidence type="ECO:0000313" key="3">
    <source>
        <dbReference type="Proteomes" id="UP000799118"/>
    </source>
</evidence>
<proteinExistence type="predicted"/>
<evidence type="ECO:0000256" key="1">
    <source>
        <dbReference type="SAM" id="SignalP"/>
    </source>
</evidence>
<dbReference type="EMBL" id="ML769512">
    <property type="protein sequence ID" value="KAE9396533.1"/>
    <property type="molecule type" value="Genomic_DNA"/>
</dbReference>